<proteinExistence type="predicted"/>
<accession>A0ABR1BEV4</accession>
<evidence type="ECO:0000256" key="1">
    <source>
        <dbReference type="SAM" id="MobiDB-lite"/>
    </source>
</evidence>
<dbReference type="EMBL" id="JAWJWF010000001">
    <property type="protein sequence ID" value="KAK6640569.1"/>
    <property type="molecule type" value="Genomic_DNA"/>
</dbReference>
<feature type="region of interest" description="Disordered" evidence="1">
    <location>
        <begin position="88"/>
        <end position="147"/>
    </location>
</feature>
<reference evidence="2 3" key="1">
    <citation type="submission" date="2023-09" db="EMBL/GenBank/DDBJ databases">
        <title>Genomes of two closely related lineages of the louse Polyplax serrata with different host specificities.</title>
        <authorList>
            <person name="Martinu J."/>
            <person name="Tarabai H."/>
            <person name="Stefka J."/>
            <person name="Hypsa V."/>
        </authorList>
    </citation>
    <scope>NUCLEOTIDE SEQUENCE [LARGE SCALE GENOMIC DNA]</scope>
    <source>
        <strain evidence="2">98ZLc_SE</strain>
    </source>
</reference>
<feature type="compositionally biased region" description="Basic and acidic residues" evidence="1">
    <location>
        <begin position="18"/>
        <end position="43"/>
    </location>
</feature>
<protein>
    <submittedName>
        <fullName evidence="2">Uncharacterized protein</fullName>
    </submittedName>
</protein>
<comment type="caution">
    <text evidence="2">The sequence shown here is derived from an EMBL/GenBank/DDBJ whole genome shotgun (WGS) entry which is preliminary data.</text>
</comment>
<evidence type="ECO:0000313" key="3">
    <source>
        <dbReference type="Proteomes" id="UP001359485"/>
    </source>
</evidence>
<feature type="region of interest" description="Disordered" evidence="1">
    <location>
        <begin position="13"/>
        <end position="49"/>
    </location>
</feature>
<gene>
    <name evidence="2" type="ORF">RUM44_012265</name>
</gene>
<feature type="compositionally biased region" description="Polar residues" evidence="1">
    <location>
        <begin position="125"/>
        <end position="136"/>
    </location>
</feature>
<dbReference type="Proteomes" id="UP001359485">
    <property type="component" value="Unassembled WGS sequence"/>
</dbReference>
<name>A0ABR1BEV4_POLSC</name>
<evidence type="ECO:0000313" key="2">
    <source>
        <dbReference type="EMBL" id="KAK6640569.1"/>
    </source>
</evidence>
<keyword evidence="3" id="KW-1185">Reference proteome</keyword>
<organism evidence="2 3">
    <name type="scientific">Polyplax serrata</name>
    <name type="common">Common mouse louse</name>
    <dbReference type="NCBI Taxonomy" id="468196"/>
    <lineage>
        <taxon>Eukaryota</taxon>
        <taxon>Metazoa</taxon>
        <taxon>Ecdysozoa</taxon>
        <taxon>Arthropoda</taxon>
        <taxon>Hexapoda</taxon>
        <taxon>Insecta</taxon>
        <taxon>Pterygota</taxon>
        <taxon>Neoptera</taxon>
        <taxon>Paraneoptera</taxon>
        <taxon>Psocodea</taxon>
        <taxon>Troctomorpha</taxon>
        <taxon>Phthiraptera</taxon>
        <taxon>Anoplura</taxon>
        <taxon>Polyplacidae</taxon>
        <taxon>Polyplax</taxon>
    </lineage>
</organism>
<sequence length="147" mass="16558">MYKFIKLFSRPNATGGEAKCKSQNEAIPKRKSMDKSKHIEKTKSNSSENLLAISVPKRNVNSVDNIGETNYEPEKKNKECAVSLESVFTEDNEGRRTSPRTRMLKAPSSSNILLLKKEAERKPSKTSSMKTGSLRNLSEPKVNELKR</sequence>